<dbReference type="GeneID" id="77924589"/>
<accession>A0A514U0W1</accession>
<protein>
    <submittedName>
        <fullName evidence="1">Uncharacterized protein</fullName>
    </submittedName>
</protein>
<keyword evidence="2" id="KW-1185">Reference proteome</keyword>
<evidence type="ECO:0000313" key="2">
    <source>
        <dbReference type="Proteomes" id="UP000319596"/>
    </source>
</evidence>
<sequence length="73" mass="8457">MITTLFNTVKVLHSGRVFEYPVETVTGAQMRRYTAKCRCGWESAPVTTASSAKQRAHRHMITVWEQRTQVEMR</sequence>
<name>A0A514U0W1_9CAUD</name>
<proteinExistence type="predicted"/>
<dbReference type="KEGG" id="vg:77924589"/>
<evidence type="ECO:0000313" key="1">
    <source>
        <dbReference type="EMBL" id="QDK02575.1"/>
    </source>
</evidence>
<reference evidence="1 2" key="1">
    <citation type="submission" date="2019-06" db="EMBL/GenBank/DDBJ databases">
        <authorList>
            <person name="Burns M.A."/>
            <person name="Hill G.C."/>
            <person name="Wesley B.E."/>
            <person name="Womack T.V."/>
            <person name="Krukonis G.P."/>
            <person name="Delesalle V.A."/>
            <person name="Garlena R.A."/>
            <person name="Russell D.A."/>
            <person name="Pope W.H."/>
            <person name="Jacobs-Sera D."/>
            <person name="Hatfull G.F."/>
        </authorList>
    </citation>
    <scope>NUCLEOTIDE SEQUENCE [LARGE SCALE GENOMIC DNA]</scope>
</reference>
<dbReference type="RefSeq" id="YP_010649071.1">
    <property type="nucleotide sequence ID" value="NC_070764.1"/>
</dbReference>
<organism evidence="1 2">
    <name type="scientific">Gordonia phage Phendrix</name>
    <dbReference type="NCBI Taxonomy" id="2593335"/>
    <lineage>
        <taxon>Viruses</taxon>
        <taxon>Duplodnaviria</taxon>
        <taxon>Heunggongvirae</taxon>
        <taxon>Uroviricota</taxon>
        <taxon>Caudoviricetes</taxon>
        <taxon>Godonkavirus</taxon>
        <taxon>Godonkavirus phendrix</taxon>
    </lineage>
</organism>
<dbReference type="Proteomes" id="UP000319596">
    <property type="component" value="Segment"/>
</dbReference>
<dbReference type="EMBL" id="MN096369">
    <property type="protein sequence ID" value="QDK02575.1"/>
    <property type="molecule type" value="Genomic_DNA"/>
</dbReference>
<gene>
    <name evidence="1" type="primary">27</name>
    <name evidence="1" type="ORF">SEA_PHENDRIX_27</name>
</gene>